<proteinExistence type="predicted"/>
<reference evidence="1" key="1">
    <citation type="submission" date="2020-08" db="EMBL/GenBank/DDBJ databases">
        <title>Multicomponent nature underlies the extraordinary mechanical properties of spider dragline silk.</title>
        <authorList>
            <person name="Kono N."/>
            <person name="Nakamura H."/>
            <person name="Mori M."/>
            <person name="Yoshida Y."/>
            <person name="Ohtoshi R."/>
            <person name="Malay A.D."/>
            <person name="Moran D.A.P."/>
            <person name="Tomita M."/>
            <person name="Numata K."/>
            <person name="Arakawa K."/>
        </authorList>
    </citation>
    <scope>NUCLEOTIDE SEQUENCE</scope>
</reference>
<evidence type="ECO:0000313" key="2">
    <source>
        <dbReference type="Proteomes" id="UP000887159"/>
    </source>
</evidence>
<name>A0A8X6R1T4_TRICX</name>
<keyword evidence="2" id="KW-1185">Reference proteome</keyword>
<dbReference type="EMBL" id="BMAU01021014">
    <property type="protein sequence ID" value="GFX86828.1"/>
    <property type="molecule type" value="Genomic_DNA"/>
</dbReference>
<comment type="caution">
    <text evidence="1">The sequence shown here is derived from an EMBL/GenBank/DDBJ whole genome shotgun (WGS) entry which is preliminary data.</text>
</comment>
<evidence type="ECO:0000313" key="1">
    <source>
        <dbReference type="EMBL" id="GFX86828.1"/>
    </source>
</evidence>
<protein>
    <submittedName>
        <fullName evidence="1">Uncharacterized protein</fullName>
    </submittedName>
</protein>
<dbReference type="Proteomes" id="UP000887159">
    <property type="component" value="Unassembled WGS sequence"/>
</dbReference>
<organism evidence="1 2">
    <name type="scientific">Trichonephila clavipes</name>
    <name type="common">Golden silk orbweaver</name>
    <name type="synonym">Nephila clavipes</name>
    <dbReference type="NCBI Taxonomy" id="2585209"/>
    <lineage>
        <taxon>Eukaryota</taxon>
        <taxon>Metazoa</taxon>
        <taxon>Ecdysozoa</taxon>
        <taxon>Arthropoda</taxon>
        <taxon>Chelicerata</taxon>
        <taxon>Arachnida</taxon>
        <taxon>Araneae</taxon>
        <taxon>Araneomorphae</taxon>
        <taxon>Entelegynae</taxon>
        <taxon>Araneoidea</taxon>
        <taxon>Nephilidae</taxon>
        <taxon>Trichonephila</taxon>
    </lineage>
</organism>
<dbReference type="AlphaFoldDB" id="A0A8X6R1T4"/>
<sequence length="88" mass="10429">MYIQDRFGSQSTRPRLTGIVRERKKKITYNLSAQLILEARAVAHKTETNVDKLNYLSLGYNKEDTRLMLGYVIEEKKRKKRKQSVKRQ</sequence>
<gene>
    <name evidence="1" type="ORF">TNCV_3751011</name>
</gene>
<accession>A0A8X6R1T4</accession>